<keyword evidence="14" id="KW-0966">Cell projection</keyword>
<dbReference type="Gene3D" id="6.10.250.2080">
    <property type="match status" value="1"/>
</dbReference>
<dbReference type="InterPro" id="IPR029025">
    <property type="entry name" value="T3SS_substrate_exporter_C"/>
</dbReference>
<dbReference type="PANTHER" id="PTHR30531:SF12">
    <property type="entry name" value="FLAGELLAR BIOSYNTHETIC PROTEIN FLHB"/>
    <property type="match status" value="1"/>
</dbReference>
<feature type="transmembrane region" description="Helical" evidence="13">
    <location>
        <begin position="195"/>
        <end position="214"/>
    </location>
</feature>
<feature type="transmembrane region" description="Helical" evidence="13">
    <location>
        <begin position="87"/>
        <end position="112"/>
    </location>
</feature>
<evidence type="ECO:0000256" key="9">
    <source>
        <dbReference type="ARBA" id="ARBA00022989"/>
    </source>
</evidence>
<evidence type="ECO:0000256" key="13">
    <source>
        <dbReference type="RuleBase" id="RU364091"/>
    </source>
</evidence>
<dbReference type="Gene3D" id="3.40.1690.10">
    <property type="entry name" value="secretion proteins EscU"/>
    <property type="match status" value="1"/>
</dbReference>
<evidence type="ECO:0000256" key="3">
    <source>
        <dbReference type="ARBA" id="ARBA00021622"/>
    </source>
</evidence>
<evidence type="ECO:0000256" key="2">
    <source>
        <dbReference type="ARBA" id="ARBA00010690"/>
    </source>
</evidence>
<protein>
    <recommendedName>
        <fullName evidence="3 13">Flagellar biosynthetic protein FlhB</fullName>
    </recommendedName>
</protein>
<dbReference type="RefSeq" id="WP_282210953.1">
    <property type="nucleotide sequence ID" value="NZ_CP118247.1"/>
</dbReference>
<evidence type="ECO:0000256" key="1">
    <source>
        <dbReference type="ARBA" id="ARBA00004651"/>
    </source>
</evidence>
<evidence type="ECO:0000256" key="5">
    <source>
        <dbReference type="ARBA" id="ARBA00022475"/>
    </source>
</evidence>
<evidence type="ECO:0000256" key="7">
    <source>
        <dbReference type="ARBA" id="ARBA00022795"/>
    </source>
</evidence>
<evidence type="ECO:0000313" key="15">
    <source>
        <dbReference type="Proteomes" id="UP001222118"/>
    </source>
</evidence>
<keyword evidence="7 13" id="KW-1005">Bacterial flagellum biogenesis</keyword>
<dbReference type="InterPro" id="IPR006135">
    <property type="entry name" value="T3SS_substrate_exporter"/>
</dbReference>
<organism evidence="14 15">
    <name type="scientific">Devosia rhodophyticola</name>
    <dbReference type="NCBI Taxonomy" id="3026423"/>
    <lineage>
        <taxon>Bacteria</taxon>
        <taxon>Pseudomonadati</taxon>
        <taxon>Pseudomonadota</taxon>
        <taxon>Alphaproteobacteria</taxon>
        <taxon>Hyphomicrobiales</taxon>
        <taxon>Devosiaceae</taxon>
        <taxon>Devosia</taxon>
    </lineage>
</organism>
<keyword evidence="15" id="KW-1185">Reference proteome</keyword>
<keyword evidence="14" id="KW-0282">Flagellum</keyword>
<reference evidence="14 15" key="1">
    <citation type="submission" date="2023-02" db="EMBL/GenBank/DDBJ databases">
        <title>Devosia chondri sp. nov., isolated from the phycosphere of marine algae.</title>
        <authorList>
            <person name="Kim J.M."/>
            <person name="Lee J.K."/>
            <person name="Choi B.J."/>
            <person name="Bayburt H."/>
            <person name="Jeon C.O."/>
        </authorList>
    </citation>
    <scope>NUCLEOTIDE SEQUENCE [LARGE SCALE GENOMIC DNA]</scope>
    <source>
        <strain evidence="14 15">G2-5</strain>
    </source>
</reference>
<keyword evidence="8 13" id="KW-0653">Protein transport</keyword>
<comment type="function">
    <text evidence="12 13">Required for formation of the rod structure in the basal body of the flagellar apparatus. Together with FliI and FliH, may constitute the export apparatus of flagellin.</text>
</comment>
<dbReference type="NCBIfam" id="TIGR00328">
    <property type="entry name" value="flhB"/>
    <property type="match status" value="1"/>
</dbReference>
<evidence type="ECO:0000256" key="8">
    <source>
        <dbReference type="ARBA" id="ARBA00022927"/>
    </source>
</evidence>
<evidence type="ECO:0000256" key="11">
    <source>
        <dbReference type="ARBA" id="ARBA00023225"/>
    </source>
</evidence>
<evidence type="ECO:0000256" key="6">
    <source>
        <dbReference type="ARBA" id="ARBA00022692"/>
    </source>
</evidence>
<name>A0ABY7YW13_9HYPH</name>
<gene>
    <name evidence="13 14" type="primary">flhB</name>
    <name evidence="14" type="ORF">PSQ90_14280</name>
</gene>
<evidence type="ECO:0000256" key="4">
    <source>
        <dbReference type="ARBA" id="ARBA00022448"/>
    </source>
</evidence>
<keyword evidence="5 13" id="KW-1003">Cell membrane</keyword>
<keyword evidence="10 13" id="KW-0472">Membrane</keyword>
<keyword evidence="9 13" id="KW-1133">Transmembrane helix</keyword>
<keyword evidence="14" id="KW-0969">Cilium</keyword>
<comment type="subcellular location">
    <subcellularLocation>
        <location evidence="1">Cell membrane</location>
        <topology evidence="1">Multi-pass membrane protein</topology>
    </subcellularLocation>
</comment>
<keyword evidence="11 13" id="KW-1006">Bacterial flagellum protein export</keyword>
<keyword evidence="6 13" id="KW-0812">Transmembrane</keyword>
<dbReference type="EMBL" id="CP118247">
    <property type="protein sequence ID" value="WDR05434.1"/>
    <property type="molecule type" value="Genomic_DNA"/>
</dbReference>
<dbReference type="SUPFAM" id="SSF160544">
    <property type="entry name" value="EscU C-terminal domain-like"/>
    <property type="match status" value="1"/>
</dbReference>
<keyword evidence="4 13" id="KW-0813">Transport</keyword>
<dbReference type="Pfam" id="PF01312">
    <property type="entry name" value="Bac_export_2"/>
    <property type="match status" value="1"/>
</dbReference>
<dbReference type="PRINTS" id="PR00950">
    <property type="entry name" value="TYPE3IMSPROT"/>
</dbReference>
<comment type="similarity">
    <text evidence="2 13">Belongs to the type III secretion exporter family.</text>
</comment>
<evidence type="ECO:0000256" key="12">
    <source>
        <dbReference type="ARBA" id="ARBA00025078"/>
    </source>
</evidence>
<dbReference type="PANTHER" id="PTHR30531">
    <property type="entry name" value="FLAGELLAR BIOSYNTHETIC PROTEIN FLHB"/>
    <property type="match status" value="1"/>
</dbReference>
<proteinExistence type="inferred from homology"/>
<dbReference type="Proteomes" id="UP001222118">
    <property type="component" value="Chromosome"/>
</dbReference>
<sequence length="364" mass="39803">MSDEAPEQSSKTEDPSFKKLEDARKKGDVVKSQEVTTWFMLGGTTALFGFMAPGASAGLANSLKEIFANADQFEIGGAALQAFFNGLALQLILIVLGPLLVLSLCAIAANLLQHPPLLSVEPITPKLSKISPLAGAKRLFSGEALVNFIKGVLKLSIVGAVVAITVWPEQDRLSTLMTADPAIILGEFQEIGLKILIAVLAVVTIIAFADFLYMRQKWWKRQMMTVQETRDEYKQMEGDPAVKGRIRQLRQERGRQRMMASVPDATVIVTNPTHFAVALKYDKSMKAPLCLAKGADAIALRIREIAKENDVPIVENPPLARALFASVEIDQPIPSEHFKAVAQVIGFVMRLRDNRGWTPGNSVN</sequence>
<feature type="transmembrane region" description="Helical" evidence="13">
    <location>
        <begin position="145"/>
        <end position="167"/>
    </location>
</feature>
<dbReference type="InterPro" id="IPR006136">
    <property type="entry name" value="FlhB"/>
</dbReference>
<accession>A0ABY7YW13</accession>
<evidence type="ECO:0000313" key="14">
    <source>
        <dbReference type="EMBL" id="WDR05434.1"/>
    </source>
</evidence>
<evidence type="ECO:0000256" key="10">
    <source>
        <dbReference type="ARBA" id="ARBA00023136"/>
    </source>
</evidence>
<feature type="transmembrane region" description="Helical" evidence="13">
    <location>
        <begin position="35"/>
        <end position="55"/>
    </location>
</feature>